<sequence>MPTPILLGNVELTRITTDSFGVDYQRDVKMRLNNKSHLLKMGLITIQRNYLITNLLKSFYKLANLHLKFGVIPRNNNLFLFKIDGL</sequence>
<protein>
    <submittedName>
        <fullName evidence="1">Uncharacterized protein</fullName>
    </submittedName>
</protein>
<gene>
    <name evidence="1" type="ORF">SCAZ3_02045</name>
</gene>
<dbReference type="Proteomes" id="UP000004423">
    <property type="component" value="Unassembled WGS sequence"/>
</dbReference>
<dbReference type="EMBL" id="AIDX01000001">
    <property type="protein sequence ID" value="EIQ81175.1"/>
    <property type="molecule type" value="Genomic_DNA"/>
</dbReference>
<comment type="caution">
    <text evidence="1">The sequence shown here is derived from an EMBL/GenBank/DDBJ whole genome shotgun (WGS) entry which is preliminary data.</text>
</comment>
<evidence type="ECO:0000313" key="2">
    <source>
        <dbReference type="Proteomes" id="UP000004423"/>
    </source>
</evidence>
<organism evidence="1 2">
    <name type="scientific">Streptococcus canis FSL Z3-227</name>
    <dbReference type="NCBI Taxonomy" id="482234"/>
    <lineage>
        <taxon>Bacteria</taxon>
        <taxon>Bacillati</taxon>
        <taxon>Bacillota</taxon>
        <taxon>Bacilli</taxon>
        <taxon>Lactobacillales</taxon>
        <taxon>Streptococcaceae</taxon>
        <taxon>Streptococcus</taxon>
    </lineage>
</organism>
<dbReference type="AlphaFoldDB" id="A0AAV3FQA7"/>
<accession>A0AAV3FQA7</accession>
<name>A0AAV3FQA7_STRCB</name>
<evidence type="ECO:0000313" key="1">
    <source>
        <dbReference type="EMBL" id="EIQ81175.1"/>
    </source>
</evidence>
<reference evidence="1 2" key="1">
    <citation type="journal article" date="2012" name="PLoS ONE">
        <title>Gene Repertoire Evolution of Streptococcus pyogenes Inferred from Phylogenomic Analysis with Streptococcus canis and Streptococcus dysgalactiae.</title>
        <authorList>
            <person name="Lefebure T."/>
            <person name="Richards V.P."/>
            <person name="Lang P."/>
            <person name="Pavinski-Bitar P."/>
            <person name="Stanhope M.J."/>
        </authorList>
    </citation>
    <scope>NUCLEOTIDE SEQUENCE [LARGE SCALE GENOMIC DNA]</scope>
    <source>
        <strain evidence="1 2">FSL Z3-227</strain>
    </source>
</reference>
<proteinExistence type="predicted"/>